<evidence type="ECO:0000313" key="1">
    <source>
        <dbReference type="EMBL" id="RLQ95161.1"/>
    </source>
</evidence>
<dbReference type="RefSeq" id="WP_121680817.1">
    <property type="nucleotide sequence ID" value="NZ_RCVZ01000007.1"/>
</dbReference>
<proteinExistence type="predicted"/>
<protein>
    <recommendedName>
        <fullName evidence="3">Group-specific protein</fullName>
    </recommendedName>
</protein>
<dbReference type="OrthoDB" id="2453381at2"/>
<sequence length="91" mass="10525">MKKNLSLEDFLLDLQDKGFKFEEDAIGFIYFGKRSTEASDQMVKAAIEITLKTQKSFDASFYVSLLETLIEHKIQTRYHALDYVRKIGLLA</sequence>
<dbReference type="InterPro" id="IPR046126">
    <property type="entry name" value="DUF6123"/>
</dbReference>
<gene>
    <name evidence="1" type="ORF">D9X91_11735</name>
</gene>
<evidence type="ECO:0000313" key="2">
    <source>
        <dbReference type="Proteomes" id="UP000276770"/>
    </source>
</evidence>
<dbReference type="EMBL" id="RCVZ01000007">
    <property type="protein sequence ID" value="RLQ95161.1"/>
    <property type="molecule type" value="Genomic_DNA"/>
</dbReference>
<organism evidence="1 2">
    <name type="scientific">Falsibacillus albus</name>
    <dbReference type="NCBI Taxonomy" id="2478915"/>
    <lineage>
        <taxon>Bacteria</taxon>
        <taxon>Bacillati</taxon>
        <taxon>Bacillota</taxon>
        <taxon>Bacilli</taxon>
        <taxon>Bacillales</taxon>
        <taxon>Bacillaceae</taxon>
        <taxon>Falsibacillus</taxon>
    </lineage>
</organism>
<keyword evidence="2" id="KW-1185">Reference proteome</keyword>
<dbReference type="Pfam" id="PF19618">
    <property type="entry name" value="DUF6123"/>
    <property type="match status" value="1"/>
</dbReference>
<reference evidence="1 2" key="1">
    <citation type="submission" date="2018-10" db="EMBL/GenBank/DDBJ databases">
        <title>Falsibacillus sp. genome draft.</title>
        <authorList>
            <person name="Shi S."/>
        </authorList>
    </citation>
    <scope>NUCLEOTIDE SEQUENCE [LARGE SCALE GENOMIC DNA]</scope>
    <source>
        <strain evidence="1 2">GY 10110</strain>
    </source>
</reference>
<dbReference type="Proteomes" id="UP000276770">
    <property type="component" value="Unassembled WGS sequence"/>
</dbReference>
<evidence type="ECO:0008006" key="3">
    <source>
        <dbReference type="Google" id="ProtNLM"/>
    </source>
</evidence>
<comment type="caution">
    <text evidence="1">The sequence shown here is derived from an EMBL/GenBank/DDBJ whole genome shotgun (WGS) entry which is preliminary data.</text>
</comment>
<accession>A0A3L7JZP9</accession>
<name>A0A3L7JZP9_9BACI</name>
<dbReference type="AlphaFoldDB" id="A0A3L7JZP9"/>